<accession>B0C6F9</accession>
<evidence type="ECO:0000313" key="2">
    <source>
        <dbReference type="EMBL" id="ABW26380.1"/>
    </source>
</evidence>
<reference evidence="2 3" key="1">
    <citation type="journal article" date="2008" name="Proc. Natl. Acad. Sci. U.S.A.">
        <title>Niche adaptation and genome expansion in the chlorophyll d-producing cyanobacterium Acaryochloris marina.</title>
        <authorList>
            <person name="Swingley W.D."/>
            <person name="Chen M."/>
            <person name="Cheung P.C."/>
            <person name="Conrad A.L."/>
            <person name="Dejesa L.C."/>
            <person name="Hao J."/>
            <person name="Honchak B.M."/>
            <person name="Karbach L.E."/>
            <person name="Kurdoglu A."/>
            <person name="Lahiri S."/>
            <person name="Mastrian S.D."/>
            <person name="Miyashita H."/>
            <person name="Page L."/>
            <person name="Ramakrishna P."/>
            <person name="Satoh S."/>
            <person name="Sattley W.M."/>
            <person name="Shimada Y."/>
            <person name="Taylor H.L."/>
            <person name="Tomo T."/>
            <person name="Tsuchiya T."/>
            <person name="Wang Z.T."/>
            <person name="Raymond J."/>
            <person name="Mimuro M."/>
            <person name="Blankenship R.E."/>
            <person name="Touchman J.W."/>
        </authorList>
    </citation>
    <scope>NUCLEOTIDE SEQUENCE [LARGE SCALE GENOMIC DNA]</scope>
    <source>
        <strain evidence="3">MBIC 11017</strain>
    </source>
</reference>
<dbReference type="OrthoDB" id="467669at2"/>
<evidence type="ECO:0000313" key="3">
    <source>
        <dbReference type="Proteomes" id="UP000000268"/>
    </source>
</evidence>
<sequence>MRRIDAIAIGLGVFLAGGLIYVGLRYAGIEPQSAGVWSQVIFAAGLLGWVASYFLRVVTGNMTYNQQREDYENALLEKRLQEMTPEELEALQASIDDETE</sequence>
<dbReference type="HOGENOM" id="CLU_083153_3_0_3"/>
<name>B0C6F9_ACAM1</name>
<keyword evidence="3" id="KW-1185">Reference proteome</keyword>
<evidence type="ECO:0000256" key="1">
    <source>
        <dbReference type="SAM" id="Phobius"/>
    </source>
</evidence>
<dbReference type="eggNOG" id="ENOG5032S9I">
    <property type="taxonomic scope" value="Bacteria"/>
</dbReference>
<gene>
    <name evidence="2" type="ordered locus">AM1_1348</name>
</gene>
<dbReference type="EMBL" id="CP000828">
    <property type="protein sequence ID" value="ABW26380.1"/>
    <property type="molecule type" value="Genomic_DNA"/>
</dbReference>
<dbReference type="InterPro" id="IPR021562">
    <property type="entry name" value="DUF3007"/>
</dbReference>
<keyword evidence="1" id="KW-0812">Transmembrane</keyword>
<proteinExistence type="predicted"/>
<feature type="transmembrane region" description="Helical" evidence="1">
    <location>
        <begin position="36"/>
        <end position="58"/>
    </location>
</feature>
<dbReference type="PANTHER" id="PTHR35734:SF1">
    <property type="entry name" value="OS01G0805200 PROTEIN"/>
    <property type="match status" value="1"/>
</dbReference>
<protein>
    <recommendedName>
        <fullName evidence="4">DUF3007 family protein</fullName>
    </recommendedName>
</protein>
<keyword evidence="1" id="KW-0472">Membrane</keyword>
<dbReference type="Proteomes" id="UP000000268">
    <property type="component" value="Chromosome"/>
</dbReference>
<organism evidence="2 3">
    <name type="scientific">Acaryochloris marina (strain MBIC 11017)</name>
    <dbReference type="NCBI Taxonomy" id="329726"/>
    <lineage>
        <taxon>Bacteria</taxon>
        <taxon>Bacillati</taxon>
        <taxon>Cyanobacteriota</taxon>
        <taxon>Cyanophyceae</taxon>
        <taxon>Acaryochloridales</taxon>
        <taxon>Acaryochloridaceae</taxon>
        <taxon>Acaryochloris</taxon>
    </lineage>
</organism>
<dbReference type="STRING" id="329726.AM1_1348"/>
<feature type="transmembrane region" description="Helical" evidence="1">
    <location>
        <begin position="7"/>
        <end position="24"/>
    </location>
</feature>
<dbReference type="Pfam" id="PF11460">
    <property type="entry name" value="DUF3007"/>
    <property type="match status" value="1"/>
</dbReference>
<evidence type="ECO:0008006" key="4">
    <source>
        <dbReference type="Google" id="ProtNLM"/>
    </source>
</evidence>
<dbReference type="KEGG" id="amr:AM1_1348"/>
<dbReference type="PANTHER" id="PTHR35734">
    <property type="entry name" value="OS01G0805200 PROTEIN"/>
    <property type="match status" value="1"/>
</dbReference>
<dbReference type="AlphaFoldDB" id="B0C6F9"/>
<keyword evidence="1" id="KW-1133">Transmembrane helix</keyword>
<dbReference type="RefSeq" id="WP_012161915.1">
    <property type="nucleotide sequence ID" value="NC_009925.1"/>
</dbReference>